<gene>
    <name evidence="2" type="ORF">BDV98DRAFT_573150</name>
</gene>
<evidence type="ECO:0000256" key="1">
    <source>
        <dbReference type="SAM" id="MobiDB-lite"/>
    </source>
</evidence>
<dbReference type="Proteomes" id="UP000305067">
    <property type="component" value="Unassembled WGS sequence"/>
</dbReference>
<dbReference type="AlphaFoldDB" id="A0A5C3Q7T3"/>
<keyword evidence="3" id="KW-1185">Reference proteome</keyword>
<evidence type="ECO:0000313" key="3">
    <source>
        <dbReference type="Proteomes" id="UP000305067"/>
    </source>
</evidence>
<reference evidence="2 3" key="1">
    <citation type="journal article" date="2019" name="Nat. Ecol. Evol.">
        <title>Megaphylogeny resolves global patterns of mushroom evolution.</title>
        <authorList>
            <person name="Varga T."/>
            <person name="Krizsan K."/>
            <person name="Foldi C."/>
            <person name="Dima B."/>
            <person name="Sanchez-Garcia M."/>
            <person name="Sanchez-Ramirez S."/>
            <person name="Szollosi G.J."/>
            <person name="Szarkandi J.G."/>
            <person name="Papp V."/>
            <person name="Albert L."/>
            <person name="Andreopoulos W."/>
            <person name="Angelini C."/>
            <person name="Antonin V."/>
            <person name="Barry K.W."/>
            <person name="Bougher N.L."/>
            <person name="Buchanan P."/>
            <person name="Buyck B."/>
            <person name="Bense V."/>
            <person name="Catcheside P."/>
            <person name="Chovatia M."/>
            <person name="Cooper J."/>
            <person name="Damon W."/>
            <person name="Desjardin D."/>
            <person name="Finy P."/>
            <person name="Geml J."/>
            <person name="Haridas S."/>
            <person name="Hughes K."/>
            <person name="Justo A."/>
            <person name="Karasinski D."/>
            <person name="Kautmanova I."/>
            <person name="Kiss B."/>
            <person name="Kocsube S."/>
            <person name="Kotiranta H."/>
            <person name="LaButti K.M."/>
            <person name="Lechner B.E."/>
            <person name="Liimatainen K."/>
            <person name="Lipzen A."/>
            <person name="Lukacs Z."/>
            <person name="Mihaltcheva S."/>
            <person name="Morgado L.N."/>
            <person name="Niskanen T."/>
            <person name="Noordeloos M.E."/>
            <person name="Ohm R.A."/>
            <person name="Ortiz-Santana B."/>
            <person name="Ovrebo C."/>
            <person name="Racz N."/>
            <person name="Riley R."/>
            <person name="Savchenko A."/>
            <person name="Shiryaev A."/>
            <person name="Soop K."/>
            <person name="Spirin V."/>
            <person name="Szebenyi C."/>
            <person name="Tomsovsky M."/>
            <person name="Tulloss R.E."/>
            <person name="Uehling J."/>
            <person name="Grigoriev I.V."/>
            <person name="Vagvolgyi C."/>
            <person name="Papp T."/>
            <person name="Martin F.M."/>
            <person name="Miettinen O."/>
            <person name="Hibbett D.S."/>
            <person name="Nagy L.G."/>
        </authorList>
    </citation>
    <scope>NUCLEOTIDE SEQUENCE [LARGE SCALE GENOMIC DNA]</scope>
    <source>
        <strain evidence="2 3">CBS 309.79</strain>
    </source>
</reference>
<feature type="compositionally biased region" description="Low complexity" evidence="1">
    <location>
        <begin position="115"/>
        <end position="131"/>
    </location>
</feature>
<sequence length="293" mass="31676">MKIARRASVLVAGPPAHEEVVKAGKGLRPSPLRMELEFARPKSGANGELDDDCSSESDDDQLRSDPFGSSPHSKSFFIDSPSSTTSGPTPTPSVVNPRRRTSSTASGASKRRPGPTSFLSFSSPTSSSSSLVSPRTPQSGTSLVVPRYTCRHPAAKTSSEFLATPPCCTRRLSFAPAKRSRSEPESLRSATRSNSPTSLGFDPSRVRSLDPAFPGSDYSAGRRRPPPSQEVFLDVAVLARTRSHSPSSVGVISTRVTSRDRRLSTALLDGEPDLDWRQFHEEMLEDESVLYLE</sequence>
<feature type="compositionally biased region" description="Acidic residues" evidence="1">
    <location>
        <begin position="48"/>
        <end position="59"/>
    </location>
</feature>
<feature type="compositionally biased region" description="Polar residues" evidence="1">
    <location>
        <begin position="132"/>
        <end position="142"/>
    </location>
</feature>
<organism evidence="2 3">
    <name type="scientific">Pterulicium gracile</name>
    <dbReference type="NCBI Taxonomy" id="1884261"/>
    <lineage>
        <taxon>Eukaryota</taxon>
        <taxon>Fungi</taxon>
        <taxon>Dikarya</taxon>
        <taxon>Basidiomycota</taxon>
        <taxon>Agaricomycotina</taxon>
        <taxon>Agaricomycetes</taxon>
        <taxon>Agaricomycetidae</taxon>
        <taxon>Agaricales</taxon>
        <taxon>Pleurotineae</taxon>
        <taxon>Pterulaceae</taxon>
        <taxon>Pterulicium</taxon>
    </lineage>
</organism>
<feature type="compositionally biased region" description="Polar residues" evidence="1">
    <location>
        <begin position="188"/>
        <end position="198"/>
    </location>
</feature>
<feature type="region of interest" description="Disordered" evidence="1">
    <location>
        <begin position="175"/>
        <end position="227"/>
    </location>
</feature>
<feature type="region of interest" description="Disordered" evidence="1">
    <location>
        <begin position="20"/>
        <end position="147"/>
    </location>
</feature>
<dbReference type="EMBL" id="ML178841">
    <property type="protein sequence ID" value="TFK98154.1"/>
    <property type="molecule type" value="Genomic_DNA"/>
</dbReference>
<protein>
    <submittedName>
        <fullName evidence="2">Uncharacterized protein</fullName>
    </submittedName>
</protein>
<proteinExistence type="predicted"/>
<evidence type="ECO:0000313" key="2">
    <source>
        <dbReference type="EMBL" id="TFK98154.1"/>
    </source>
</evidence>
<name>A0A5C3Q7T3_9AGAR</name>
<accession>A0A5C3Q7T3</accession>